<organism evidence="10 11">
    <name type="scientific">Ligilactobacillus aviarius</name>
    <dbReference type="NCBI Taxonomy" id="1606"/>
    <lineage>
        <taxon>Bacteria</taxon>
        <taxon>Bacillati</taxon>
        <taxon>Bacillota</taxon>
        <taxon>Bacilli</taxon>
        <taxon>Lactobacillales</taxon>
        <taxon>Lactobacillaceae</taxon>
        <taxon>Ligilactobacillus</taxon>
    </lineage>
</organism>
<dbReference type="EC" id="2.1.1.33" evidence="9"/>
<sequence>MRLRNRPWAKPLIEENPQYVVTEPQQFKGKWQTRFEKPAPLFVEVGMGKGQFIVEMAARHPENNYIGMELQTVATGMALKKQLERKLPNLQLVRADGSGLTEYFEEDEVDGIYLNFSDPWPKKRQAKRRLTYPTFLKQYQIVMKSSGNIEFKTDNRGLFEYSLTSMNNFGMRFDQVWLDLHQSEDLEDNVMTEYEEKFSKKGPIYKLKAHFKREGENE</sequence>
<dbReference type="Proteomes" id="UP000078520">
    <property type="component" value="Unassembled WGS sequence"/>
</dbReference>
<dbReference type="UniPathway" id="UPA00989"/>
<dbReference type="OrthoDB" id="9802090at2"/>
<accession>A0A179CT47</accession>
<dbReference type="HAMAP" id="MF_01057">
    <property type="entry name" value="tRNA_methyltr_TrmB"/>
    <property type="match status" value="1"/>
</dbReference>
<evidence type="ECO:0000256" key="3">
    <source>
        <dbReference type="ARBA" id="ARBA00022603"/>
    </source>
</evidence>
<keyword evidence="6 9" id="KW-0819">tRNA processing</keyword>
<comment type="caution">
    <text evidence="9">Lacks conserved residue(s) required for the propagation of feature annotation.</text>
</comment>
<feature type="binding site" evidence="9">
    <location>
        <position position="69"/>
    </location>
    <ligand>
        <name>S-adenosyl-L-methionine</name>
        <dbReference type="ChEBI" id="CHEBI:59789"/>
    </ligand>
</feature>
<evidence type="ECO:0000256" key="9">
    <source>
        <dbReference type="HAMAP-Rule" id="MF_01057"/>
    </source>
</evidence>
<dbReference type="PANTHER" id="PTHR23417">
    <property type="entry name" value="3-DEOXY-D-MANNO-OCTULOSONIC-ACID TRANSFERASE/TRNA GUANINE-N 7 - -METHYLTRANSFERASE"/>
    <property type="match status" value="1"/>
</dbReference>
<dbReference type="FunFam" id="3.40.50.150:FF:000035">
    <property type="entry name" value="tRNA (guanine-N(7)-)-methyltransferase"/>
    <property type="match status" value="1"/>
</dbReference>
<dbReference type="SUPFAM" id="SSF53335">
    <property type="entry name" value="S-adenosyl-L-methionine-dependent methyltransferases"/>
    <property type="match status" value="1"/>
</dbReference>
<feature type="binding site" evidence="9">
    <location>
        <position position="44"/>
    </location>
    <ligand>
        <name>S-adenosyl-L-methionine</name>
        <dbReference type="ChEBI" id="CHEBI:59789"/>
    </ligand>
</feature>
<dbReference type="EMBL" id="LVKI01000008">
    <property type="protein sequence ID" value="OAQ08612.1"/>
    <property type="molecule type" value="Genomic_DNA"/>
</dbReference>
<dbReference type="AlphaFoldDB" id="A0A179CT47"/>
<comment type="pathway">
    <text evidence="7 9">tRNA modification; N(7)-methylguanine-tRNA biosynthesis.</text>
</comment>
<keyword evidence="3 9" id="KW-0489">Methyltransferase</keyword>
<dbReference type="NCBIfam" id="TIGR00091">
    <property type="entry name" value="tRNA (guanosine(46)-N7)-methyltransferase TrmB"/>
    <property type="match status" value="1"/>
</dbReference>
<evidence type="ECO:0000256" key="1">
    <source>
        <dbReference type="ARBA" id="ARBA00000142"/>
    </source>
</evidence>
<feature type="binding site" evidence="9">
    <location>
        <position position="154"/>
    </location>
    <ligand>
        <name>substrate</name>
    </ligand>
</feature>
<dbReference type="RefSeq" id="WP_064207736.1">
    <property type="nucleotide sequence ID" value="NZ_CANCWR010000004.1"/>
</dbReference>
<protein>
    <recommendedName>
        <fullName evidence="9">tRNA (guanine-N(7)-)-methyltransferase</fullName>
        <ecNumber evidence="9">2.1.1.33</ecNumber>
    </recommendedName>
    <alternativeName>
        <fullName evidence="9">tRNA (guanine(46)-N(7))-methyltransferase</fullName>
    </alternativeName>
    <alternativeName>
        <fullName evidence="9">tRNA(m7G46)-methyltransferase</fullName>
    </alternativeName>
</protein>
<gene>
    <name evidence="9" type="primary">trmB</name>
    <name evidence="10" type="ORF">A3O14_02725</name>
</gene>
<evidence type="ECO:0000313" key="11">
    <source>
        <dbReference type="Proteomes" id="UP000078520"/>
    </source>
</evidence>
<dbReference type="NCBIfam" id="NF001080">
    <property type="entry name" value="PRK00121.2-2"/>
    <property type="match status" value="1"/>
</dbReference>
<dbReference type="GO" id="GO:0008176">
    <property type="term" value="F:tRNA (guanine(46)-N7)-methyltransferase activity"/>
    <property type="evidence" value="ECO:0007669"/>
    <property type="project" value="UniProtKB-UniRule"/>
</dbReference>
<comment type="function">
    <text evidence="2 9">Catalyzes the formation of N(7)-methylguanine at position 46 (m7G46) in tRNA.</text>
</comment>
<dbReference type="GO" id="GO:0043527">
    <property type="term" value="C:tRNA methyltransferase complex"/>
    <property type="evidence" value="ECO:0007669"/>
    <property type="project" value="TreeGrafter"/>
</dbReference>
<comment type="caution">
    <text evidence="10">The sequence shown here is derived from an EMBL/GenBank/DDBJ whole genome shotgun (WGS) entry which is preliminary data.</text>
</comment>
<evidence type="ECO:0000256" key="6">
    <source>
        <dbReference type="ARBA" id="ARBA00022694"/>
    </source>
</evidence>
<proteinExistence type="inferred from homology"/>
<comment type="similarity">
    <text evidence="8 9">Belongs to the class I-like SAM-binding methyltransferase superfamily. TrmB family.</text>
</comment>
<evidence type="ECO:0000256" key="8">
    <source>
        <dbReference type="ARBA" id="ARBA00060767"/>
    </source>
</evidence>
<reference evidence="11" key="1">
    <citation type="submission" date="2016-03" db="EMBL/GenBank/DDBJ databases">
        <authorList>
            <person name="Johnson T.J."/>
            <person name="Youmans B."/>
            <person name="Case K."/>
            <person name="Noll S."/>
        </authorList>
    </citation>
    <scope>NUCLEOTIDE SEQUENCE [LARGE SCALE GENOMIC DNA]</scope>
    <source>
        <strain evidence="11">UMNLAv8</strain>
    </source>
</reference>
<dbReference type="PANTHER" id="PTHR23417:SF14">
    <property type="entry name" value="PENTACOTRIPEPTIDE-REPEAT REGION OF PRORP DOMAIN-CONTAINING PROTEIN"/>
    <property type="match status" value="1"/>
</dbReference>
<feature type="binding site" evidence="9">
    <location>
        <position position="122"/>
    </location>
    <ligand>
        <name>substrate</name>
    </ligand>
</feature>
<dbReference type="Gene3D" id="3.40.50.150">
    <property type="entry name" value="Vaccinia Virus protein VP39"/>
    <property type="match status" value="1"/>
</dbReference>
<feature type="binding site" evidence="9">
    <location>
        <position position="118"/>
    </location>
    <ligand>
        <name>S-adenosyl-L-methionine</name>
        <dbReference type="ChEBI" id="CHEBI:59789"/>
    </ligand>
</feature>
<dbReference type="InterPro" id="IPR003358">
    <property type="entry name" value="tRNA_(Gua-N-7)_MeTrfase_Trmb"/>
</dbReference>
<evidence type="ECO:0000256" key="4">
    <source>
        <dbReference type="ARBA" id="ARBA00022679"/>
    </source>
</evidence>
<comment type="catalytic activity">
    <reaction evidence="1 9">
        <text>guanosine(46) in tRNA + S-adenosyl-L-methionine = N(7)-methylguanosine(46) in tRNA + S-adenosyl-L-homocysteine</text>
        <dbReference type="Rhea" id="RHEA:42708"/>
        <dbReference type="Rhea" id="RHEA-COMP:10188"/>
        <dbReference type="Rhea" id="RHEA-COMP:10189"/>
        <dbReference type="ChEBI" id="CHEBI:57856"/>
        <dbReference type="ChEBI" id="CHEBI:59789"/>
        <dbReference type="ChEBI" id="CHEBI:74269"/>
        <dbReference type="ChEBI" id="CHEBI:74480"/>
        <dbReference type="EC" id="2.1.1.33"/>
    </reaction>
</comment>
<evidence type="ECO:0000256" key="5">
    <source>
        <dbReference type="ARBA" id="ARBA00022691"/>
    </source>
</evidence>
<feature type="binding site" evidence="9">
    <location>
        <position position="96"/>
    </location>
    <ligand>
        <name>S-adenosyl-L-methionine</name>
        <dbReference type="ChEBI" id="CHEBI:59789"/>
    </ligand>
</feature>
<evidence type="ECO:0000256" key="7">
    <source>
        <dbReference type="ARBA" id="ARBA00060552"/>
    </source>
</evidence>
<name>A0A179CT47_9LACO</name>
<dbReference type="PROSITE" id="PS51625">
    <property type="entry name" value="SAM_MT_TRMB"/>
    <property type="match status" value="1"/>
</dbReference>
<dbReference type="InterPro" id="IPR029063">
    <property type="entry name" value="SAM-dependent_MTases_sf"/>
</dbReference>
<keyword evidence="5 9" id="KW-0949">S-adenosyl-L-methionine</keyword>
<keyword evidence="4 9" id="KW-0808">Transferase</keyword>
<evidence type="ECO:0000256" key="2">
    <source>
        <dbReference type="ARBA" id="ARBA00003015"/>
    </source>
</evidence>
<evidence type="ECO:0000313" key="10">
    <source>
        <dbReference type="EMBL" id="OAQ08612.1"/>
    </source>
</evidence>
<dbReference type="Pfam" id="PF02390">
    <property type="entry name" value="Methyltransf_4"/>
    <property type="match status" value="1"/>
</dbReference>
<dbReference type="InterPro" id="IPR055361">
    <property type="entry name" value="tRNA_methyltr_TrmB_bact"/>
</dbReference>
<feature type="binding site" evidence="9">
    <location>
        <begin position="192"/>
        <end position="195"/>
    </location>
    <ligand>
        <name>substrate</name>
    </ligand>
</feature>